<reference evidence="2 3" key="1">
    <citation type="submission" date="2024-11" db="EMBL/GenBank/DDBJ databases">
        <title>The Natural Products Discovery Center: Release of the First 8490 Sequenced Strains for Exploring Actinobacteria Biosynthetic Diversity.</title>
        <authorList>
            <person name="Kalkreuter E."/>
            <person name="Kautsar S.A."/>
            <person name="Yang D."/>
            <person name="Bader C.D."/>
            <person name="Teijaro C.N."/>
            <person name="Fluegel L."/>
            <person name="Davis C.M."/>
            <person name="Simpson J.R."/>
            <person name="Lauterbach L."/>
            <person name="Steele A.D."/>
            <person name="Gui C."/>
            <person name="Meng S."/>
            <person name="Li G."/>
            <person name="Viehrig K."/>
            <person name="Ye F."/>
            <person name="Su P."/>
            <person name="Kiefer A.F."/>
            <person name="Nichols A."/>
            <person name="Cepeda A.J."/>
            <person name="Yan W."/>
            <person name="Fan B."/>
            <person name="Jiang Y."/>
            <person name="Adhikari A."/>
            <person name="Zheng C.-J."/>
            <person name="Schuster L."/>
            <person name="Cowan T.M."/>
            <person name="Smanski M.J."/>
            <person name="Chevrette M.G."/>
            <person name="De Carvalho L.P.S."/>
            <person name="Shen B."/>
        </authorList>
    </citation>
    <scope>NUCLEOTIDE SEQUENCE [LARGE SCALE GENOMIC DNA]</scope>
    <source>
        <strain evidence="2 3">NPDC020863</strain>
    </source>
</reference>
<name>A0ABW8LP47_9ACTN</name>
<organism evidence="2 3">
    <name type="scientific">Streptomyces milbemycinicus</name>
    <dbReference type="NCBI Taxonomy" id="476552"/>
    <lineage>
        <taxon>Bacteria</taxon>
        <taxon>Bacillati</taxon>
        <taxon>Actinomycetota</taxon>
        <taxon>Actinomycetes</taxon>
        <taxon>Kitasatosporales</taxon>
        <taxon>Streptomycetaceae</taxon>
        <taxon>Streptomyces</taxon>
    </lineage>
</organism>
<dbReference type="RefSeq" id="WP_404746960.1">
    <property type="nucleotide sequence ID" value="NZ_JBJDQH010000007.1"/>
</dbReference>
<gene>
    <name evidence="2" type="ORF">ACI2L5_22490</name>
</gene>
<feature type="region of interest" description="Disordered" evidence="1">
    <location>
        <begin position="83"/>
        <end position="102"/>
    </location>
</feature>
<dbReference type="Proteomes" id="UP001620295">
    <property type="component" value="Unassembled WGS sequence"/>
</dbReference>
<dbReference type="EMBL" id="JBJDQH010000007">
    <property type="protein sequence ID" value="MFK4267679.1"/>
    <property type="molecule type" value="Genomic_DNA"/>
</dbReference>
<evidence type="ECO:0000256" key="1">
    <source>
        <dbReference type="SAM" id="MobiDB-lite"/>
    </source>
</evidence>
<evidence type="ECO:0000313" key="2">
    <source>
        <dbReference type="EMBL" id="MFK4267679.1"/>
    </source>
</evidence>
<proteinExistence type="predicted"/>
<comment type="caution">
    <text evidence="2">The sequence shown here is derived from an EMBL/GenBank/DDBJ whole genome shotgun (WGS) entry which is preliminary data.</text>
</comment>
<evidence type="ECO:0000313" key="3">
    <source>
        <dbReference type="Proteomes" id="UP001620295"/>
    </source>
</evidence>
<accession>A0ABW8LP47</accession>
<sequence>MYSFYVFEGSFHQGGGGWEDIEVSHSLPAIQQAAVEYIRLGNWAGARDDFLVRVYQAGQLAMEVDLYPFLQVKVPELTMISFGSGGRPHGGEPEPGSEYEEEMDDYEPGEWIEFYLENVYQAIAEEEADDIEVTIDWARLALPELKQPVLPDGKGVFVRQVEGNESAWGEAVMVDDDVDPDDDLEERFGYGRYLTCGYNSIDL</sequence>
<keyword evidence="3" id="KW-1185">Reference proteome</keyword>
<protein>
    <submittedName>
        <fullName evidence="2">Uncharacterized protein</fullName>
    </submittedName>
</protein>